<evidence type="ECO:0000256" key="1">
    <source>
        <dbReference type="SAM" id="Coils"/>
    </source>
</evidence>
<name>A0A895YHP3_9ACTN</name>
<proteinExistence type="predicted"/>
<dbReference type="Proteomes" id="UP000662857">
    <property type="component" value="Chromosome"/>
</dbReference>
<feature type="coiled-coil region" evidence="1">
    <location>
        <begin position="242"/>
        <end position="296"/>
    </location>
</feature>
<dbReference type="KEGG" id="nhy:JQS43_16630"/>
<protein>
    <recommendedName>
        <fullName evidence="4">Chromosome segregation ATPase</fullName>
    </recommendedName>
</protein>
<reference evidence="2" key="1">
    <citation type="submission" date="2021-02" db="EMBL/GenBank/DDBJ databases">
        <title>Natrosporangium hydrolyticum gen. nov., sp. nov, a haloalkaliphilic actinobacterium from a soda solonchak soil.</title>
        <authorList>
            <person name="Sorokin D.Y."/>
            <person name="Khijniak T.V."/>
            <person name="Zakharycheva A.P."/>
            <person name="Boueva O.V."/>
            <person name="Ariskina E.V."/>
            <person name="Hahnke R.L."/>
            <person name="Bunk B."/>
            <person name="Sproer C."/>
            <person name="Schumann P."/>
            <person name="Evtushenko L.I."/>
            <person name="Kublanov I.V."/>
        </authorList>
    </citation>
    <scope>NUCLEOTIDE SEQUENCE</scope>
    <source>
        <strain evidence="2">DSM 106523</strain>
    </source>
</reference>
<evidence type="ECO:0000313" key="2">
    <source>
        <dbReference type="EMBL" id="QSB13248.1"/>
    </source>
</evidence>
<organism evidence="2 3">
    <name type="scientific">Natronosporangium hydrolyticum</name>
    <dbReference type="NCBI Taxonomy" id="2811111"/>
    <lineage>
        <taxon>Bacteria</taxon>
        <taxon>Bacillati</taxon>
        <taxon>Actinomycetota</taxon>
        <taxon>Actinomycetes</taxon>
        <taxon>Micromonosporales</taxon>
        <taxon>Micromonosporaceae</taxon>
        <taxon>Natronosporangium</taxon>
    </lineage>
</organism>
<evidence type="ECO:0000313" key="3">
    <source>
        <dbReference type="Proteomes" id="UP000662857"/>
    </source>
</evidence>
<feature type="coiled-coil region" evidence="1">
    <location>
        <begin position="617"/>
        <end position="648"/>
    </location>
</feature>
<keyword evidence="1" id="KW-0175">Coiled coil</keyword>
<gene>
    <name evidence="2" type="ORF">JQS43_16630</name>
</gene>
<dbReference type="AlphaFoldDB" id="A0A895YHP3"/>
<evidence type="ECO:0008006" key="4">
    <source>
        <dbReference type="Google" id="ProtNLM"/>
    </source>
</evidence>
<accession>A0A895YHP3</accession>
<dbReference type="EMBL" id="CP070499">
    <property type="protein sequence ID" value="QSB13248.1"/>
    <property type="molecule type" value="Genomic_DNA"/>
</dbReference>
<keyword evidence="3" id="KW-1185">Reference proteome</keyword>
<sequence length="1034" mass="112715">MPASATQSAEGEEPYDIVGNRVLIGVQMVNISRLSTHPVPITTRGLITVAGQGPTDSNGAGKSSFIAGLSLLHADDQWRLQSGAQAAAELLFTAELAGHESMHANADRGYLIGVFAPPEVEDPADLADAVLTIWLRINRQSPHLELRWANRLHLAYGETENERAAGADQLWEALPRSNGRTDLRANRLSRTLYGETVRCVSFLSTSVRASLTANLLAQPLNELTPERIFDAIGALTGLTGEVEQEQKARAEEHRQATDAERAREDFESWGARMSTVEAGIQARERARSALDEAQQRWRSRCARWLVDGVAETENLAADQAMLEQTIAGLDEQIAALGTELARLTDDETFQRSCQQRIDAYHQLKSQEENLTTTVNQALGSIEPLRTQQRRLMTQAEEADGLTLDEATAAVAKADQAVDEAQQAKGIAAAAHTDAKRRLAAAERGEDIAAAQVHRLRSAEILAAPLVDVVTLTDAQRSVWEARLLPYRAAVVVPAEAAARAGELLADQPGSLLVHADPAGHRPTGPACDLPGSAEPELPLHRFLTALADRAGAEPSAVDTVAGVAAVSGFPEPVTGRTGRIQQAQAALDTAAQAAQLADDDLAAAQAGRDRARRRQAAAEAGWQAENLAEQIEQIRAEVERQQDELRQLAGPLATAQHDFDEAKAEQRSRDGQLAHVKERRAALEREAQAATLRWRDNAIRRDDLDLPARHTAWGGTVAEAEQHLLQLSEREQTQPLSEWDELAETLSDSARHACFPPGTPAEELPEELRLLDEQRRSRRGADRISLIPTLLRILGTYLEQYAQVDQQQQTEITRQRAEKAATLHSAESHLAEAQQATQALRGTIASAIKAKLKQVSQEFDRIDKAYGGYGGALDYPEPEPPADPEKPWRWSVTPKWRRGEGKPLSSYRLRGNTAQMDDKAVKLVCAAALAGSADRPLLLVLDELGRNLGAAHRRDAVALFENIGRDRAISVVGALQDDMERYAVGASSLYIKLRRTSDTLPYNQAPVVVGSETNQGRVALLSQWLASYRPEPLP</sequence>
<dbReference type="RefSeq" id="WP_239675328.1">
    <property type="nucleotide sequence ID" value="NZ_CP070499.1"/>
</dbReference>